<keyword evidence="1" id="KW-0540">Nuclease</keyword>
<feature type="compositionally biased region" description="Polar residues" evidence="10">
    <location>
        <begin position="878"/>
        <end position="890"/>
    </location>
</feature>
<dbReference type="InterPro" id="IPR001584">
    <property type="entry name" value="Integrase_cat-core"/>
</dbReference>
<dbReference type="AlphaFoldDB" id="A0A5J4YPM5"/>
<dbReference type="GO" id="GO:0046872">
    <property type="term" value="F:metal ion binding"/>
    <property type="evidence" value="ECO:0007669"/>
    <property type="project" value="UniProtKB-KW"/>
</dbReference>
<dbReference type="EMBL" id="VRMN01000006">
    <property type="protein sequence ID" value="KAA8493471.1"/>
    <property type="molecule type" value="Genomic_DNA"/>
</dbReference>
<dbReference type="GO" id="GO:0006310">
    <property type="term" value="P:DNA recombination"/>
    <property type="evidence" value="ECO:0007669"/>
    <property type="project" value="UniProtKB-KW"/>
</dbReference>
<keyword evidence="13" id="KW-1185">Reference proteome</keyword>
<dbReference type="PANTHER" id="PTHR42648">
    <property type="entry name" value="TRANSPOSASE, PUTATIVE-RELATED"/>
    <property type="match status" value="1"/>
</dbReference>
<evidence type="ECO:0000259" key="11">
    <source>
        <dbReference type="PROSITE" id="PS50994"/>
    </source>
</evidence>
<dbReference type="PROSITE" id="PS50994">
    <property type="entry name" value="INTEGRASE"/>
    <property type="match status" value="1"/>
</dbReference>
<evidence type="ECO:0000313" key="13">
    <source>
        <dbReference type="Proteomes" id="UP000324585"/>
    </source>
</evidence>
<dbReference type="InterPro" id="IPR036397">
    <property type="entry name" value="RNaseH_sf"/>
</dbReference>
<dbReference type="GO" id="GO:0004519">
    <property type="term" value="F:endonuclease activity"/>
    <property type="evidence" value="ECO:0007669"/>
    <property type="project" value="UniProtKB-KW"/>
</dbReference>
<dbReference type="Gene3D" id="3.30.420.10">
    <property type="entry name" value="Ribonuclease H-like superfamily/Ribonuclease H"/>
    <property type="match status" value="2"/>
</dbReference>
<accession>A0A5J4YPM5</accession>
<evidence type="ECO:0000256" key="5">
    <source>
        <dbReference type="ARBA" id="ARBA00022842"/>
    </source>
</evidence>
<evidence type="ECO:0000256" key="4">
    <source>
        <dbReference type="ARBA" id="ARBA00022801"/>
    </source>
</evidence>
<feature type="compositionally biased region" description="Polar residues" evidence="10">
    <location>
        <begin position="915"/>
        <end position="928"/>
    </location>
</feature>
<dbReference type="GO" id="GO:0003676">
    <property type="term" value="F:nucleic acid binding"/>
    <property type="evidence" value="ECO:0007669"/>
    <property type="project" value="InterPro"/>
</dbReference>
<organism evidence="12 13">
    <name type="scientific">Porphyridium purpureum</name>
    <name type="common">Red alga</name>
    <name type="synonym">Porphyridium cruentum</name>
    <dbReference type="NCBI Taxonomy" id="35688"/>
    <lineage>
        <taxon>Eukaryota</taxon>
        <taxon>Rhodophyta</taxon>
        <taxon>Bangiophyceae</taxon>
        <taxon>Porphyridiales</taxon>
        <taxon>Porphyridiaceae</taxon>
        <taxon>Porphyridium</taxon>
    </lineage>
</organism>
<evidence type="ECO:0000256" key="9">
    <source>
        <dbReference type="ARBA" id="ARBA00023172"/>
    </source>
</evidence>
<dbReference type="InterPro" id="IPR039537">
    <property type="entry name" value="Retrotran_Ty1/copia-like"/>
</dbReference>
<keyword evidence="4" id="KW-0378">Hydrolase</keyword>
<evidence type="ECO:0000256" key="7">
    <source>
        <dbReference type="ARBA" id="ARBA00022918"/>
    </source>
</evidence>
<dbReference type="SUPFAM" id="SSF53098">
    <property type="entry name" value="Ribonuclease H-like"/>
    <property type="match status" value="1"/>
</dbReference>
<evidence type="ECO:0000256" key="3">
    <source>
        <dbReference type="ARBA" id="ARBA00022759"/>
    </source>
</evidence>
<keyword evidence="8" id="KW-0239">DNA-directed DNA polymerase</keyword>
<evidence type="ECO:0000256" key="6">
    <source>
        <dbReference type="ARBA" id="ARBA00022908"/>
    </source>
</evidence>
<feature type="region of interest" description="Disordered" evidence="10">
    <location>
        <begin position="871"/>
        <end position="940"/>
    </location>
</feature>
<evidence type="ECO:0000256" key="2">
    <source>
        <dbReference type="ARBA" id="ARBA00022723"/>
    </source>
</evidence>
<sequence>MASKVVPCHDLMHLPKDPACGPCQTAKLRRTSSWRSGDQAVSRSVLELDLVDAGGDERGWPRRGARYLMVALDHPDRWLAVEPLMSKSSDPTAEALERILAGEAWPSVIKTDDGREFSGAFARTVLKHGARHEGAVPRRPNTHAPVESMNRTLLGAVRTTLVAAGLPLRFWEDAALSFAFAWNRAERDEVSQKSPYEVRYKKKFAQEKLLPFGCAIMYLDEEAAKFESRSRLGIFIKYHEETRIVVVDSEELARGRAREIVTRDYVPKKIDYPARRLGLRPLGEQLWLEDFGQEHNNGDHAAYELCGKCGKRKVLQIRCLKCLGKRGKRHRKDDSCTLGACRCTPTEILEHARKVAARAEHQAAQFLETQKSEQDRLARAKAAAEKGERRAQCAKAGASSVQTSREDKPYKRWACGTQSADHSVWSNCQAAVKARLRRYHCAPDFVRLPEELPESKEGVFRLRRALYGLERSGADFIIEVTRRLNEQGWKEAAPSLFAREKATLAAYVDDFLLAGPADELSAVERSLRQMFTFDEASERLSCGEINFLGIKVRRAQGFIEIDHTDYAKWVGTHTSLCAGIDATTPDVEVPAEDYDSVLFGVDAPRAQIGALLWLSRTTRPEISRAVARAARFLDKWNIGAQKILDRCLSYLRGKKRSILRYPCGSAEGESCADVCLKIYSDSDFAGDSGATCKSTSGMVVFIEIRQRKYLIDWSSRAQRAVSTSSAEAEVIALSQACKVSLGLAPTCELSGQGEAVMLDVYTDSQAALKAVEKGYSAKLAHARRTQRVSIAWLHELAEDGLVRFRWIRGTENPADLFTKTFSRPQFDIKLKILGLGDDRTGKKLCVNGGDETGSEGGAEDVSDRFNILRHSPVESGHGSEQTRPRSCNGRQSGGHEMAAVLSAGRDGYKVGAHQLFSSGAGPTSQDTSKGAKKGEGLVQD</sequence>
<proteinExistence type="predicted"/>
<protein>
    <submittedName>
        <fullName evidence="12">Retrovirus-related Pol polyprotein from transposon TNT 1-94</fullName>
    </submittedName>
</protein>
<dbReference type="GO" id="GO:0003964">
    <property type="term" value="F:RNA-directed DNA polymerase activity"/>
    <property type="evidence" value="ECO:0007669"/>
    <property type="project" value="UniProtKB-KW"/>
</dbReference>
<evidence type="ECO:0000256" key="8">
    <source>
        <dbReference type="ARBA" id="ARBA00022932"/>
    </source>
</evidence>
<dbReference type="InterPro" id="IPR012337">
    <property type="entry name" value="RNaseH-like_sf"/>
</dbReference>
<keyword evidence="6" id="KW-0229">DNA integration</keyword>
<evidence type="ECO:0000256" key="1">
    <source>
        <dbReference type="ARBA" id="ARBA00022722"/>
    </source>
</evidence>
<gene>
    <name evidence="12" type="ORF">FVE85_4608</name>
</gene>
<keyword evidence="7" id="KW-0695">RNA-directed DNA polymerase</keyword>
<keyword evidence="8" id="KW-0808">Transferase</keyword>
<keyword evidence="8" id="KW-0548">Nucleotidyltransferase</keyword>
<dbReference type="GO" id="GO:0003887">
    <property type="term" value="F:DNA-directed DNA polymerase activity"/>
    <property type="evidence" value="ECO:0007669"/>
    <property type="project" value="UniProtKB-KW"/>
</dbReference>
<dbReference type="PANTHER" id="PTHR42648:SF11">
    <property type="entry name" value="TRANSPOSON TY4-P GAG-POL POLYPROTEIN"/>
    <property type="match status" value="1"/>
</dbReference>
<dbReference type="GO" id="GO:0016787">
    <property type="term" value="F:hydrolase activity"/>
    <property type="evidence" value="ECO:0007669"/>
    <property type="project" value="UniProtKB-KW"/>
</dbReference>
<reference evidence="13" key="1">
    <citation type="journal article" date="2019" name="Nat. Commun.">
        <title>Expansion of phycobilisome linker gene families in mesophilic red algae.</title>
        <authorList>
            <person name="Lee J."/>
            <person name="Kim D."/>
            <person name="Bhattacharya D."/>
            <person name="Yoon H.S."/>
        </authorList>
    </citation>
    <scope>NUCLEOTIDE SEQUENCE [LARGE SCALE GENOMIC DNA]</scope>
    <source>
        <strain evidence="13">CCMP 1328</strain>
    </source>
</reference>
<keyword evidence="5" id="KW-0460">Magnesium</keyword>
<keyword evidence="2" id="KW-0479">Metal-binding</keyword>
<evidence type="ECO:0000313" key="12">
    <source>
        <dbReference type="EMBL" id="KAA8493471.1"/>
    </source>
</evidence>
<dbReference type="GO" id="GO:0015074">
    <property type="term" value="P:DNA integration"/>
    <property type="evidence" value="ECO:0007669"/>
    <property type="project" value="UniProtKB-KW"/>
</dbReference>
<evidence type="ECO:0000256" key="10">
    <source>
        <dbReference type="SAM" id="MobiDB-lite"/>
    </source>
</evidence>
<dbReference type="CDD" id="cd09272">
    <property type="entry name" value="RNase_HI_RT_Ty1"/>
    <property type="match status" value="1"/>
</dbReference>
<comment type="caution">
    <text evidence="12">The sequence shown here is derived from an EMBL/GenBank/DDBJ whole genome shotgun (WGS) entry which is preliminary data.</text>
</comment>
<dbReference type="Proteomes" id="UP000324585">
    <property type="component" value="Unassembled WGS sequence"/>
</dbReference>
<feature type="domain" description="Integrase catalytic" evidence="11">
    <location>
        <begin position="36"/>
        <end position="203"/>
    </location>
</feature>
<keyword evidence="3" id="KW-0255">Endonuclease</keyword>
<name>A0A5J4YPM5_PORPP</name>
<keyword evidence="9" id="KW-0233">DNA recombination</keyword>
<dbReference type="OrthoDB" id="7789875at2759"/>